<evidence type="ECO:0000313" key="1">
    <source>
        <dbReference type="EMBL" id="KOF88764.1"/>
    </source>
</evidence>
<dbReference type="EMBL" id="KQ418115">
    <property type="protein sequence ID" value="KOF88764.1"/>
    <property type="molecule type" value="Genomic_DNA"/>
</dbReference>
<reference evidence="1" key="1">
    <citation type="submission" date="2015-07" db="EMBL/GenBank/DDBJ databases">
        <title>MeaNS - Measles Nucleotide Surveillance Program.</title>
        <authorList>
            <person name="Tran T."/>
            <person name="Druce J."/>
        </authorList>
    </citation>
    <scope>NUCLEOTIDE SEQUENCE</scope>
    <source>
        <strain evidence="1">UCB-OBI-ISO-001</strain>
        <tissue evidence="1">Gonad</tissue>
    </source>
</reference>
<name>A0A0L8HI30_OCTBM</name>
<proteinExistence type="predicted"/>
<protein>
    <submittedName>
        <fullName evidence="1">Uncharacterized protein</fullName>
    </submittedName>
</protein>
<organism evidence="1">
    <name type="scientific">Octopus bimaculoides</name>
    <name type="common">California two-spotted octopus</name>
    <dbReference type="NCBI Taxonomy" id="37653"/>
    <lineage>
        <taxon>Eukaryota</taxon>
        <taxon>Metazoa</taxon>
        <taxon>Spiralia</taxon>
        <taxon>Lophotrochozoa</taxon>
        <taxon>Mollusca</taxon>
        <taxon>Cephalopoda</taxon>
        <taxon>Coleoidea</taxon>
        <taxon>Octopodiformes</taxon>
        <taxon>Octopoda</taxon>
        <taxon>Incirrata</taxon>
        <taxon>Octopodidae</taxon>
        <taxon>Octopus</taxon>
    </lineage>
</organism>
<accession>A0A0L8HI30</accession>
<dbReference type="AlphaFoldDB" id="A0A0L8HI30"/>
<sequence length="59" mass="6999">MEVEKHSYWCVFWYLSTSVGWETKFYAAVFKLNAEDMHINTRNGRLADVIGSRISDRIR</sequence>
<gene>
    <name evidence="1" type="ORF">OCBIM_22014303mg</name>
</gene>